<evidence type="ECO:0000256" key="1">
    <source>
        <dbReference type="ARBA" id="ARBA00006821"/>
    </source>
</evidence>
<dbReference type="InterPro" id="IPR011330">
    <property type="entry name" value="Glyco_hydro/deAcase_b/a-brl"/>
</dbReference>
<evidence type="ECO:0000256" key="4">
    <source>
        <dbReference type="PIRSR" id="PIRSR640042-2"/>
    </source>
</evidence>
<dbReference type="InterPro" id="IPR015293">
    <property type="entry name" value="BE_C"/>
</dbReference>
<comment type="caution">
    <text evidence="8">The sequence shown here is derived from an EMBL/GenBank/DDBJ whole genome shotgun (WGS) entry which is preliminary data.</text>
</comment>
<dbReference type="GO" id="GO:0030979">
    <property type="term" value="P:alpha-glucan biosynthetic process"/>
    <property type="evidence" value="ECO:0007669"/>
    <property type="project" value="InterPro"/>
</dbReference>
<dbReference type="InterPro" id="IPR028995">
    <property type="entry name" value="Glyco_hydro_57/38_cen_sf"/>
</dbReference>
<gene>
    <name evidence="8" type="ORF">EHQ58_12375</name>
</gene>
<sequence length="529" mass="62154">MNEPRGYLVMMLHAHLPYVRHPGYAKPFIEENWLNEAILETYIPLIRVFKNLKKENVPFKITMSFTPSLSSMLVDEYLQGKFREYISNLILLAKKETIRTDYDPHLNYLSKRYLEHFQNTLEIFEETGGDITKQLIPFLESGNLEIITSPATHGFLPFYESEPSIVRSQLRNGRRTFRRIWGRDPKGIWLSESGFHPGIEDALDAEGFRYFFVDTHGVTHSVPRPMYGVYAPVEVGHGIFAFGRDPESSRQVWSATDGYPGDFRYREYYRDIGHDLEYDYIKPYLNSNGIRINTGMKYYRITGRSSYKEYYHPDWAMEACGAHAEDFLKNRMRQAEWLYAQNKQPAIIVSPYDAELYGHWWYEGPQFIEFLFKKMHFDQSTVKPAFPLEVTRLLPRVQSVKMKMSSWGEDGYGDVWLNGTNEWIYEHIFALSIDMHEKAHLYKDSKDPLTLRVLKQMGRELLLLQSSDWAFIMKTGTMVDYAVRRTNVHTNVYMHLKEMLDSGRIDEERLAAVEFEHNIFPDIQVSDFL</sequence>
<feature type="domain" description="Glycoside hydrolase family 57 N-terminal" evidence="6">
    <location>
        <begin position="10"/>
        <end position="323"/>
    </location>
</feature>
<dbReference type="SUPFAM" id="SSF88713">
    <property type="entry name" value="Glycoside hydrolase/deacetylase"/>
    <property type="match status" value="1"/>
</dbReference>
<dbReference type="InterPro" id="IPR004300">
    <property type="entry name" value="Glyco_hydro_57_N"/>
</dbReference>
<dbReference type="Gene3D" id="1.20.1430.10">
    <property type="entry name" value="Families 57/38 glycoside transferase, middle domain"/>
    <property type="match status" value="1"/>
</dbReference>
<feature type="binding site" evidence="4">
    <location>
        <position position="407"/>
    </location>
    <ligand>
        <name>substrate</name>
    </ligand>
</feature>
<dbReference type="PANTHER" id="PTHR41695:SF1">
    <property type="entry name" value="1,4-ALPHA-GLUCAN BRANCHING ENZYME TK1436"/>
    <property type="match status" value="1"/>
</dbReference>
<feature type="binding site" evidence="4">
    <location>
        <position position="468"/>
    </location>
    <ligand>
        <name>substrate</name>
    </ligand>
</feature>
<evidence type="ECO:0000259" key="6">
    <source>
        <dbReference type="Pfam" id="PF03065"/>
    </source>
</evidence>
<feature type="active site" description="Proton donor" evidence="3">
    <location>
        <position position="353"/>
    </location>
</feature>
<dbReference type="SUPFAM" id="SSF88688">
    <property type="entry name" value="Families 57/38 glycoside transferase middle domain"/>
    <property type="match status" value="1"/>
</dbReference>
<dbReference type="OrthoDB" id="9803279at2"/>
<dbReference type="InterPro" id="IPR037090">
    <property type="entry name" value="57_glycoside_trans_central"/>
</dbReference>
<name>A0A4R9JZP5_9LEPT</name>
<feature type="domain" description="1,4-alpha-glucan branching enzyme C-terminal" evidence="7">
    <location>
        <begin position="430"/>
        <end position="528"/>
    </location>
</feature>
<keyword evidence="9" id="KW-1185">Reference proteome</keyword>
<dbReference type="GO" id="GO:0003844">
    <property type="term" value="F:1,4-alpha-glucan branching enzyme activity"/>
    <property type="evidence" value="ECO:0007669"/>
    <property type="project" value="InterPro"/>
</dbReference>
<keyword evidence="2 5" id="KW-0119">Carbohydrate metabolism</keyword>
<organism evidence="8 9">
    <name type="scientific">Leptospira ognonensis</name>
    <dbReference type="NCBI Taxonomy" id="2484945"/>
    <lineage>
        <taxon>Bacteria</taxon>
        <taxon>Pseudomonadati</taxon>
        <taxon>Spirochaetota</taxon>
        <taxon>Spirochaetia</taxon>
        <taxon>Leptospirales</taxon>
        <taxon>Leptospiraceae</taxon>
        <taxon>Leptospira</taxon>
    </lineage>
</organism>
<evidence type="ECO:0000256" key="2">
    <source>
        <dbReference type="ARBA" id="ARBA00023277"/>
    </source>
</evidence>
<feature type="active site" description="Nucleophile" evidence="3">
    <location>
        <position position="192"/>
    </location>
</feature>
<accession>A0A4R9JZP5</accession>
<dbReference type="CDD" id="cd10792">
    <property type="entry name" value="GH57N_AmyC_like"/>
    <property type="match status" value="1"/>
</dbReference>
<evidence type="ECO:0000313" key="8">
    <source>
        <dbReference type="EMBL" id="TGL58169.1"/>
    </source>
</evidence>
<feature type="binding site" evidence="4">
    <location>
        <position position="244"/>
    </location>
    <ligand>
        <name>substrate</name>
    </ligand>
</feature>
<dbReference type="InterPro" id="IPR027291">
    <property type="entry name" value="Glyco_hydro_38_N_sf"/>
</dbReference>
<dbReference type="Proteomes" id="UP000297693">
    <property type="component" value="Unassembled WGS sequence"/>
</dbReference>
<dbReference type="InterPro" id="IPR040042">
    <property type="entry name" value="Branching_enz_MT3115-like"/>
</dbReference>
<dbReference type="Gene3D" id="3.20.110.10">
    <property type="entry name" value="Glycoside hydrolase 38, N terminal domain"/>
    <property type="match status" value="1"/>
</dbReference>
<dbReference type="EMBL" id="RQGD01000034">
    <property type="protein sequence ID" value="TGL58169.1"/>
    <property type="molecule type" value="Genomic_DNA"/>
</dbReference>
<dbReference type="AlphaFoldDB" id="A0A4R9JZP5"/>
<evidence type="ECO:0000259" key="7">
    <source>
        <dbReference type="Pfam" id="PF09210"/>
    </source>
</evidence>
<reference evidence="8" key="1">
    <citation type="journal article" date="2019" name="PLoS Negl. Trop. Dis.">
        <title>Revisiting the worldwide diversity of Leptospira species in the environment.</title>
        <authorList>
            <person name="Vincent A.T."/>
            <person name="Schiettekatte O."/>
            <person name="Bourhy P."/>
            <person name="Veyrier F.J."/>
            <person name="Picardeau M."/>
        </authorList>
    </citation>
    <scope>NUCLEOTIDE SEQUENCE [LARGE SCALE GENOMIC DNA]</scope>
    <source>
        <strain evidence="8">201702476</strain>
    </source>
</reference>
<dbReference type="Pfam" id="PF09210">
    <property type="entry name" value="BE_C"/>
    <property type="match status" value="1"/>
</dbReference>
<dbReference type="RefSeq" id="WP_135624187.1">
    <property type="nucleotide sequence ID" value="NZ_RQGD01000034.1"/>
</dbReference>
<evidence type="ECO:0000256" key="3">
    <source>
        <dbReference type="PIRSR" id="PIRSR640042-1"/>
    </source>
</evidence>
<evidence type="ECO:0000313" key="9">
    <source>
        <dbReference type="Proteomes" id="UP000297693"/>
    </source>
</evidence>
<evidence type="ECO:0000256" key="5">
    <source>
        <dbReference type="RuleBase" id="RU361196"/>
    </source>
</evidence>
<dbReference type="GO" id="GO:0005576">
    <property type="term" value="C:extracellular region"/>
    <property type="evidence" value="ECO:0007669"/>
    <property type="project" value="TreeGrafter"/>
</dbReference>
<protein>
    <submittedName>
        <fullName evidence="8">DUF1957 domain-containing protein</fullName>
    </submittedName>
</protein>
<proteinExistence type="inferred from homology"/>
<comment type="similarity">
    <text evidence="1 5">Belongs to the glycosyl hydrolase 57 family.</text>
</comment>
<dbReference type="Pfam" id="PF03065">
    <property type="entry name" value="Glyco_hydro_57"/>
    <property type="match status" value="1"/>
</dbReference>
<dbReference type="PANTHER" id="PTHR41695">
    <property type="entry name" value="1,4-ALPHA-GLUCAN BRANCHING ENZYME RV3031-RELATED"/>
    <property type="match status" value="1"/>
</dbReference>
<feature type="binding site" evidence="4">
    <location>
        <position position="261"/>
    </location>
    <ligand>
        <name>substrate</name>
    </ligand>
</feature>